<proteinExistence type="predicted"/>
<dbReference type="GO" id="GO:0045944">
    <property type="term" value="P:positive regulation of transcription by RNA polymerase II"/>
    <property type="evidence" value="ECO:0007669"/>
    <property type="project" value="TreeGrafter"/>
</dbReference>
<dbReference type="GO" id="GO:0005634">
    <property type="term" value="C:nucleus"/>
    <property type="evidence" value="ECO:0007669"/>
    <property type="project" value="TreeGrafter"/>
</dbReference>
<evidence type="ECO:0000256" key="2">
    <source>
        <dbReference type="SAM" id="SignalP"/>
    </source>
</evidence>
<evidence type="ECO:0000313" key="4">
    <source>
        <dbReference type="Ensembl" id="ENSPLAP00000011951.1"/>
    </source>
</evidence>
<protein>
    <recommendedName>
        <fullName evidence="3">Zinc finger protein ZFPM1/2 PR domain-containing protein</fullName>
    </recommendedName>
</protein>
<feature type="region of interest" description="Disordered" evidence="1">
    <location>
        <begin position="93"/>
        <end position="120"/>
    </location>
</feature>
<sequence length="202" mass="22995">MKLLNISPLCVCVCVCVRVCVRVRVGMCVCVPLGPLEDGLEEEEEECVSEENELLAKDEFSVEENFTAEFESENMNCEDMEYFCNKGEEDGNREAGDVEMEGQGEKSRNAAAGPEEWDGPRELDAFLKDGERRIHSRQQLPVGTTWGPFEGKIEMSTDTTQHLKLPSRLIHSIYDLQVFTPLQLFHILSHFIHKIHWFSLGL</sequence>
<dbReference type="Proteomes" id="UP000261500">
    <property type="component" value="Unplaced"/>
</dbReference>
<keyword evidence="2" id="KW-0732">Signal</keyword>
<name>A0A3B3UGR5_9TELE</name>
<reference evidence="4" key="2">
    <citation type="submission" date="2025-09" db="UniProtKB">
        <authorList>
            <consortium name="Ensembl"/>
        </authorList>
    </citation>
    <scope>IDENTIFICATION</scope>
</reference>
<dbReference type="GO" id="GO:0061629">
    <property type="term" value="F:RNA polymerase II-specific DNA-binding transcription factor binding"/>
    <property type="evidence" value="ECO:0007669"/>
    <property type="project" value="InterPro"/>
</dbReference>
<dbReference type="Pfam" id="PF21182">
    <property type="entry name" value="FOG1-like_PR"/>
    <property type="match status" value="1"/>
</dbReference>
<accession>A0A3B3UGR5</accession>
<evidence type="ECO:0000259" key="3">
    <source>
        <dbReference type="Pfam" id="PF21182"/>
    </source>
</evidence>
<dbReference type="PANTHER" id="PTHR12958">
    <property type="entry name" value="FRIEND OF GATA2-RELATED"/>
    <property type="match status" value="1"/>
</dbReference>
<organism evidence="4 5">
    <name type="scientific">Poecilia latipinna</name>
    <name type="common">sailfin molly</name>
    <dbReference type="NCBI Taxonomy" id="48699"/>
    <lineage>
        <taxon>Eukaryota</taxon>
        <taxon>Metazoa</taxon>
        <taxon>Chordata</taxon>
        <taxon>Craniata</taxon>
        <taxon>Vertebrata</taxon>
        <taxon>Euteleostomi</taxon>
        <taxon>Actinopterygii</taxon>
        <taxon>Neopterygii</taxon>
        <taxon>Teleostei</taxon>
        <taxon>Neoteleostei</taxon>
        <taxon>Acanthomorphata</taxon>
        <taxon>Ovalentaria</taxon>
        <taxon>Atherinomorphae</taxon>
        <taxon>Cyprinodontiformes</taxon>
        <taxon>Poeciliidae</taxon>
        <taxon>Poeciliinae</taxon>
        <taxon>Poecilia</taxon>
    </lineage>
</organism>
<dbReference type="InterPro" id="IPR049361">
    <property type="entry name" value="ZFPM1/2_PR"/>
</dbReference>
<feature type="signal peptide" evidence="2">
    <location>
        <begin position="1"/>
        <end position="16"/>
    </location>
</feature>
<evidence type="ECO:0000313" key="5">
    <source>
        <dbReference type="Proteomes" id="UP000261500"/>
    </source>
</evidence>
<dbReference type="GeneTree" id="ENSGT00530000063823"/>
<dbReference type="STRING" id="48699.ENSPLAP00000011951"/>
<keyword evidence="5" id="KW-1185">Reference proteome</keyword>
<dbReference type="GO" id="GO:0007507">
    <property type="term" value="P:heart development"/>
    <property type="evidence" value="ECO:0007669"/>
    <property type="project" value="TreeGrafter"/>
</dbReference>
<dbReference type="AlphaFoldDB" id="A0A3B3UGR5"/>
<dbReference type="GO" id="GO:0030154">
    <property type="term" value="P:cell differentiation"/>
    <property type="evidence" value="ECO:0007669"/>
    <property type="project" value="TreeGrafter"/>
</dbReference>
<feature type="domain" description="Zinc finger protein ZFPM1/2 PR" evidence="3">
    <location>
        <begin position="120"/>
        <end position="161"/>
    </location>
</feature>
<dbReference type="InterPro" id="IPR039746">
    <property type="entry name" value="FOG"/>
</dbReference>
<dbReference type="Ensembl" id="ENSPLAT00000029384.1">
    <property type="protein sequence ID" value="ENSPLAP00000011951.1"/>
    <property type="gene ID" value="ENSPLAG00000015174.1"/>
</dbReference>
<reference evidence="4" key="1">
    <citation type="submission" date="2025-08" db="UniProtKB">
        <authorList>
            <consortium name="Ensembl"/>
        </authorList>
    </citation>
    <scope>IDENTIFICATION</scope>
</reference>
<evidence type="ECO:0000256" key="1">
    <source>
        <dbReference type="SAM" id="MobiDB-lite"/>
    </source>
</evidence>
<dbReference type="PANTHER" id="PTHR12958:SF5">
    <property type="entry name" value="ZINC FINGER PROTEIN ZFPM2"/>
    <property type="match status" value="1"/>
</dbReference>
<dbReference type="GO" id="GO:0000122">
    <property type="term" value="P:negative regulation of transcription by RNA polymerase II"/>
    <property type="evidence" value="ECO:0007669"/>
    <property type="project" value="TreeGrafter"/>
</dbReference>
<feature type="chain" id="PRO_5017331516" description="Zinc finger protein ZFPM1/2 PR domain-containing protein" evidence="2">
    <location>
        <begin position="17"/>
        <end position="202"/>
    </location>
</feature>